<dbReference type="AlphaFoldDB" id="A0A975MPX3"/>
<sequence>MDHSQQPEQDQLNRLILEALAPIKINSAQHAAMRQDLLGRVAESIAKQADLFTIRAGKGLWQSVSAGVRVKQLWSGPEGRSVLVEFAPGSSLLAHRHQWLEEGIVLKGDLQMDELQLGPLDYHVTLPGSRHSAIHSSRGALAYLRGTSLGDKTAVLLEAVGGLLPFGKQQSHTIFANANEGWLPAGNGIMRKKLWGDGTRSSYFYRMQAGAQLPRHGHALEEECMVLDGEVFLGDTLLCTGDYQLATPGTWHDEVYSDVGVTLFVRGACDD</sequence>
<dbReference type="InterPro" id="IPR011051">
    <property type="entry name" value="RmlC_Cupin_sf"/>
</dbReference>
<gene>
    <name evidence="2" type="ORF">KEF85_04900</name>
</gene>
<dbReference type="EMBL" id="CP073754">
    <property type="protein sequence ID" value="QWF71812.1"/>
    <property type="molecule type" value="Genomic_DNA"/>
</dbReference>
<dbReference type="KEGG" id="mpad:KEF85_04900"/>
<dbReference type="SUPFAM" id="SSF51182">
    <property type="entry name" value="RmlC-like cupins"/>
    <property type="match status" value="2"/>
</dbReference>
<dbReference type="Proteomes" id="UP000676649">
    <property type="component" value="Chromosome"/>
</dbReference>
<organism evidence="2 3">
    <name type="scientific">Methylomonas paludis</name>
    <dbReference type="NCBI Taxonomy" id="1173101"/>
    <lineage>
        <taxon>Bacteria</taxon>
        <taxon>Pseudomonadati</taxon>
        <taxon>Pseudomonadota</taxon>
        <taxon>Gammaproteobacteria</taxon>
        <taxon>Methylococcales</taxon>
        <taxon>Methylococcaceae</taxon>
        <taxon>Methylomonas</taxon>
    </lineage>
</organism>
<dbReference type="Pfam" id="PF12973">
    <property type="entry name" value="Cupin_7"/>
    <property type="match status" value="2"/>
</dbReference>
<feature type="domain" description="ChrR-like cupin" evidence="1">
    <location>
        <begin position="176"/>
        <end position="265"/>
    </location>
</feature>
<proteinExistence type="predicted"/>
<keyword evidence="3" id="KW-1185">Reference proteome</keyword>
<evidence type="ECO:0000313" key="2">
    <source>
        <dbReference type="EMBL" id="QWF71812.1"/>
    </source>
</evidence>
<dbReference type="InterPro" id="IPR025979">
    <property type="entry name" value="ChrR-like_cupin_dom"/>
</dbReference>
<reference evidence="2" key="1">
    <citation type="submission" date="2021-04" db="EMBL/GenBank/DDBJ databases">
        <title>Draft genome sequence data of methanotrophic Methylovulum sp. strain S1L and Methylomonas sp. strain S2AM isolated from boreal lake water columns.</title>
        <authorList>
            <person name="Rissanen A.J."/>
            <person name="Mangayil R."/>
            <person name="Svenning M.M."/>
            <person name="Khanongnuch R."/>
        </authorList>
    </citation>
    <scope>NUCLEOTIDE SEQUENCE</scope>
    <source>
        <strain evidence="2">S2AM</strain>
    </source>
</reference>
<evidence type="ECO:0000259" key="1">
    <source>
        <dbReference type="Pfam" id="PF12973"/>
    </source>
</evidence>
<dbReference type="Gene3D" id="2.60.120.10">
    <property type="entry name" value="Jelly Rolls"/>
    <property type="match status" value="2"/>
</dbReference>
<feature type="domain" description="ChrR-like cupin" evidence="1">
    <location>
        <begin position="54"/>
        <end position="139"/>
    </location>
</feature>
<dbReference type="RefSeq" id="WP_215583592.1">
    <property type="nucleotide sequence ID" value="NZ_CP073754.1"/>
</dbReference>
<name>A0A975MPX3_9GAMM</name>
<dbReference type="InterPro" id="IPR014710">
    <property type="entry name" value="RmlC-like_jellyroll"/>
</dbReference>
<protein>
    <submittedName>
        <fullName evidence="2">Cupin domain-containing protein</fullName>
    </submittedName>
</protein>
<evidence type="ECO:0000313" key="3">
    <source>
        <dbReference type="Proteomes" id="UP000676649"/>
    </source>
</evidence>
<accession>A0A975MPX3</accession>